<evidence type="ECO:0000313" key="1">
    <source>
        <dbReference type="EMBL" id="CAD2221126.1"/>
    </source>
</evidence>
<name>A0A7G2CMS8_9TRYP</name>
<dbReference type="VEuPathDB" id="TriTrypDB:ADEAN_000865700"/>
<proteinExistence type="predicted"/>
<gene>
    <name evidence="1" type="ORF">ADEAN_000865700</name>
</gene>
<dbReference type="AlphaFoldDB" id="A0A7G2CMS8"/>
<protein>
    <submittedName>
        <fullName evidence="1">Uncharacterized protein</fullName>
    </submittedName>
</protein>
<keyword evidence="2" id="KW-1185">Reference proteome</keyword>
<reference evidence="1 2" key="1">
    <citation type="submission" date="2020-08" db="EMBL/GenBank/DDBJ databases">
        <authorList>
            <person name="Newling K."/>
            <person name="Davey J."/>
            <person name="Forrester S."/>
        </authorList>
    </citation>
    <scope>NUCLEOTIDE SEQUENCE [LARGE SCALE GENOMIC DNA]</scope>
    <source>
        <strain evidence="2">Crithidia deanei Carvalho (ATCC PRA-265)</strain>
    </source>
</reference>
<dbReference type="EMBL" id="LR877163">
    <property type="protein sequence ID" value="CAD2221126.1"/>
    <property type="molecule type" value="Genomic_DNA"/>
</dbReference>
<dbReference type="Proteomes" id="UP000515908">
    <property type="component" value="Chromosome 19"/>
</dbReference>
<evidence type="ECO:0000313" key="2">
    <source>
        <dbReference type="Proteomes" id="UP000515908"/>
    </source>
</evidence>
<accession>A0A7G2CMS8</accession>
<organism evidence="1 2">
    <name type="scientific">Angomonas deanei</name>
    <dbReference type="NCBI Taxonomy" id="59799"/>
    <lineage>
        <taxon>Eukaryota</taxon>
        <taxon>Discoba</taxon>
        <taxon>Euglenozoa</taxon>
        <taxon>Kinetoplastea</taxon>
        <taxon>Metakinetoplastina</taxon>
        <taxon>Trypanosomatida</taxon>
        <taxon>Trypanosomatidae</taxon>
        <taxon>Strigomonadinae</taxon>
        <taxon>Angomonas</taxon>
    </lineage>
</organism>
<sequence>MGMFSAVTTPIKGRRKYATLVIRMSAMQMVVHAMSYGGGSLFTMNTAGGSFEVFSGALFSLFLDCCSLLHYGKEQISFSEFFKNLSQTKIKNCSIPGNHDTVKSMLFANYRIDTTGNMGDYLRAFREISQKNAKTAFVVVNGRGAGYADLIAKSGDTLFVIQCKSSNDTPKIGVQEELCKMGFSDSDNENVESFVHLLDLDDSSLNDKVIEFIKGFTLVSNQPKMESSLFKGKVLTRLLMKALGCKTAVPVFICSTPKSIDKRTKLGSSIQNQPVNSFGWKDPAALLFVGGGIERSGVVKVEPQKNERKLRRTIKRLRKTKESRNVKRK</sequence>